<dbReference type="GO" id="GO:0016787">
    <property type="term" value="F:hydrolase activity"/>
    <property type="evidence" value="ECO:0007669"/>
    <property type="project" value="UniProtKB-KW"/>
</dbReference>
<dbReference type="Pfam" id="PF03065">
    <property type="entry name" value="Glyco_hydro_57"/>
    <property type="match status" value="1"/>
</dbReference>
<evidence type="ECO:0000259" key="4">
    <source>
        <dbReference type="Pfam" id="PF03065"/>
    </source>
</evidence>
<dbReference type="Gene3D" id="3.20.110.10">
    <property type="entry name" value="Glycoside hydrolase 38, N terminal domain"/>
    <property type="match status" value="1"/>
</dbReference>
<keyword evidence="5" id="KW-0378">Hydrolase</keyword>
<dbReference type="InterPro" id="IPR011330">
    <property type="entry name" value="Glyco_hydro/deAcase_b/a-brl"/>
</dbReference>
<evidence type="ECO:0000256" key="2">
    <source>
        <dbReference type="ARBA" id="ARBA00023277"/>
    </source>
</evidence>
<dbReference type="EMBL" id="VBOY01000003">
    <property type="protein sequence ID" value="TMQ68728.1"/>
    <property type="molecule type" value="Genomic_DNA"/>
</dbReference>
<name>A0A538TYP5_UNCEI</name>
<sequence>MSIPRVDLVLIWHFHQPDYRSPRSHKAELPWVRLHATKDYLDMIRHAAAHPGVRVTFNFVPTLLDQLEDAARGSADALFERMARPPGELSAEERTALAHDLVRAPRHAVERWPLYRKGIVKVAGEKPAIGEQDLLDLEVWFLLAWLDPTLHAEPAAAEALERASSFLPAHRDRLLELHARLAAQVLPECRALAERGQIEVSTTPYYHPILPILIQIDAAHRARPDLVLPEERWAAPEDAALQLERAMVRHAALFGSPPAGCWPAEGGVSPEAAELAAAAGLRWIASDEGVLWASLAGSGRRREMLYQPWTFTTPRGEIGLLFRDHELSDRIGFVYQRWEAAPAAEDFVERVLKIGREYPGERPPLVTVILDGENCWEGYGDDGAEFLDSLYGRLEAQSEIRTRTASEVFSEGHAARLPGLHSGSWIDADFHIWVGHPEKNRAWDLLGRARRALVARGATSESHPAAWESLFRAEGSDWFWWYGDDHPSLDRDRFDRLFREHLQAVYRWAEIETPAILELPIGGRRDPAAHRQPVGLVHPILDGRRSHFYEWSDAGRFHLGASGTSMHRAAGLGRDLYYGFDLERFYLRVDFRAQEPPGAAFWLRLDFAEPRPARLEVDGLIRGARPVVLTNTEEGARPIAGAECRIASVLELAVPFAALALRAGDAVELVAQVVRDGRPVEGLPPDDWIRFRVPDEGFEATMWSA</sequence>
<dbReference type="SUPFAM" id="SSF88713">
    <property type="entry name" value="Glycoside hydrolase/deacetylase"/>
    <property type="match status" value="1"/>
</dbReference>
<dbReference type="InterPro" id="IPR052046">
    <property type="entry name" value="GH57_Enzymes"/>
</dbReference>
<evidence type="ECO:0000256" key="3">
    <source>
        <dbReference type="RuleBase" id="RU361196"/>
    </source>
</evidence>
<accession>A0A538TYP5</accession>
<organism evidence="5 6">
    <name type="scientific">Eiseniibacteriota bacterium</name>
    <dbReference type="NCBI Taxonomy" id="2212470"/>
    <lineage>
        <taxon>Bacteria</taxon>
        <taxon>Candidatus Eiseniibacteriota</taxon>
    </lineage>
</organism>
<dbReference type="PANTHER" id="PTHR36306:SF1">
    <property type="entry name" value="ALPHA-AMYLASE-RELATED"/>
    <property type="match status" value="1"/>
</dbReference>
<dbReference type="Proteomes" id="UP000316609">
    <property type="component" value="Unassembled WGS sequence"/>
</dbReference>
<dbReference type="InterPro" id="IPR027291">
    <property type="entry name" value="Glyco_hydro_38_N_sf"/>
</dbReference>
<protein>
    <submittedName>
        <fullName evidence="5">Glycoside hydrolase</fullName>
    </submittedName>
</protein>
<dbReference type="PANTHER" id="PTHR36306">
    <property type="entry name" value="ALPHA-AMYLASE-RELATED-RELATED"/>
    <property type="match status" value="1"/>
</dbReference>
<comment type="caution">
    <text evidence="5">The sequence shown here is derived from an EMBL/GenBank/DDBJ whole genome shotgun (WGS) entry which is preliminary data.</text>
</comment>
<dbReference type="AlphaFoldDB" id="A0A538TYP5"/>
<keyword evidence="2 3" id="KW-0119">Carbohydrate metabolism</keyword>
<evidence type="ECO:0000313" key="6">
    <source>
        <dbReference type="Proteomes" id="UP000316609"/>
    </source>
</evidence>
<gene>
    <name evidence="5" type="ORF">E6K78_00160</name>
</gene>
<dbReference type="GO" id="GO:0005975">
    <property type="term" value="P:carbohydrate metabolic process"/>
    <property type="evidence" value="ECO:0007669"/>
    <property type="project" value="InterPro"/>
</dbReference>
<evidence type="ECO:0000313" key="5">
    <source>
        <dbReference type="EMBL" id="TMQ68728.1"/>
    </source>
</evidence>
<proteinExistence type="inferred from homology"/>
<comment type="similarity">
    <text evidence="1 3">Belongs to the glycosyl hydrolase 57 family.</text>
</comment>
<dbReference type="CDD" id="cd10796">
    <property type="entry name" value="GH57N_APU"/>
    <property type="match status" value="1"/>
</dbReference>
<feature type="domain" description="Glycoside hydrolase family 57 N-terminal" evidence="4">
    <location>
        <begin position="9"/>
        <end position="411"/>
    </location>
</feature>
<reference evidence="5 6" key="1">
    <citation type="journal article" date="2019" name="Nat. Microbiol.">
        <title>Mediterranean grassland soil C-N compound turnover is dependent on rainfall and depth, and is mediated by genomically divergent microorganisms.</title>
        <authorList>
            <person name="Diamond S."/>
            <person name="Andeer P.F."/>
            <person name="Li Z."/>
            <person name="Crits-Christoph A."/>
            <person name="Burstein D."/>
            <person name="Anantharaman K."/>
            <person name="Lane K.R."/>
            <person name="Thomas B.C."/>
            <person name="Pan C."/>
            <person name="Northen T.R."/>
            <person name="Banfield J.F."/>
        </authorList>
    </citation>
    <scope>NUCLEOTIDE SEQUENCE [LARGE SCALE GENOMIC DNA]</scope>
    <source>
        <strain evidence="5">WS_8</strain>
    </source>
</reference>
<dbReference type="InterPro" id="IPR004300">
    <property type="entry name" value="Glyco_hydro_57_N"/>
</dbReference>
<evidence type="ECO:0000256" key="1">
    <source>
        <dbReference type="ARBA" id="ARBA00006821"/>
    </source>
</evidence>